<sequence>MEWTDDLRVRVAPGTSLLALVEYLRAAGHDRLPRREVLGVLTERFALSFDDARLAMERVEAGAVRARTTDPANEPDPAADPLARLAYRLERGLPVEDDAVVMPPQVRDSARELLENARNGTATRGTGDVGVALEVARQAVASQEPGPVRFRLLVQAATCLSTAAEACIERLGDRPCAPEGSREWVEGVALAAAAREVTARFAARPDPGLEERGLGLAGRIVTGLLGQCHAFVGRAMTDSAACALRNGDPDGAAGYAQAVVADFAVLLDAFDDDIAQDEDVVAVEHLLSAVDLLIEVRGVSPGLGTLRDRTARVLNRATTDRPGAG</sequence>
<gene>
    <name evidence="1" type="ORF">KIH74_06105</name>
</gene>
<evidence type="ECO:0000313" key="1">
    <source>
        <dbReference type="EMBL" id="MBT0768489.1"/>
    </source>
</evidence>
<reference evidence="1 2" key="1">
    <citation type="submission" date="2021-05" db="EMBL/GenBank/DDBJ databases">
        <title>Kineosporia and Streptomyces sp. nov. two new marine actinobacteria isolated from Coral.</title>
        <authorList>
            <person name="Buangrab K."/>
            <person name="Sutthacheep M."/>
            <person name="Yeemin T."/>
            <person name="Harunari E."/>
            <person name="Igarashi Y."/>
            <person name="Kanchanasin P."/>
            <person name="Tanasupawat S."/>
            <person name="Phongsopitanun W."/>
        </authorList>
    </citation>
    <scope>NUCLEOTIDE SEQUENCE [LARGE SCALE GENOMIC DNA]</scope>
    <source>
        <strain evidence="1 2">J2-2</strain>
    </source>
</reference>
<dbReference type="Proteomes" id="UP001197247">
    <property type="component" value="Unassembled WGS sequence"/>
</dbReference>
<keyword evidence="2" id="KW-1185">Reference proteome</keyword>
<dbReference type="RefSeq" id="WP_214154783.1">
    <property type="nucleotide sequence ID" value="NZ_JAHBAY010000002.1"/>
</dbReference>
<comment type="caution">
    <text evidence="1">The sequence shown here is derived from an EMBL/GenBank/DDBJ whole genome shotgun (WGS) entry which is preliminary data.</text>
</comment>
<organism evidence="1 2">
    <name type="scientific">Kineosporia corallincola</name>
    <dbReference type="NCBI Taxonomy" id="2835133"/>
    <lineage>
        <taxon>Bacteria</taxon>
        <taxon>Bacillati</taxon>
        <taxon>Actinomycetota</taxon>
        <taxon>Actinomycetes</taxon>
        <taxon>Kineosporiales</taxon>
        <taxon>Kineosporiaceae</taxon>
        <taxon>Kineosporia</taxon>
    </lineage>
</organism>
<protein>
    <recommendedName>
        <fullName evidence="3">Transcriptional regulator</fullName>
    </recommendedName>
</protein>
<proteinExistence type="predicted"/>
<accession>A0ABS5TFV9</accession>
<name>A0ABS5TFV9_9ACTN</name>
<evidence type="ECO:0000313" key="2">
    <source>
        <dbReference type="Proteomes" id="UP001197247"/>
    </source>
</evidence>
<dbReference type="EMBL" id="JAHBAY010000002">
    <property type="protein sequence ID" value="MBT0768489.1"/>
    <property type="molecule type" value="Genomic_DNA"/>
</dbReference>
<evidence type="ECO:0008006" key="3">
    <source>
        <dbReference type="Google" id="ProtNLM"/>
    </source>
</evidence>